<name>A0A4Q1SE97_9BACT</name>
<comment type="function">
    <text evidence="5">Possible subunit of a heme lyase.</text>
</comment>
<evidence type="ECO:0000256" key="1">
    <source>
        <dbReference type="ARBA" id="ARBA00010342"/>
    </source>
</evidence>
<keyword evidence="2 5" id="KW-0349">Heme</keyword>
<comment type="similarity">
    <text evidence="1 5">Belongs to the CcmH/CycL/Ccl2/NrfF family.</text>
</comment>
<evidence type="ECO:0000256" key="3">
    <source>
        <dbReference type="ARBA" id="ARBA00022723"/>
    </source>
</evidence>
<keyword evidence="8" id="KW-1185">Reference proteome</keyword>
<dbReference type="InterPro" id="IPR005616">
    <property type="entry name" value="CcmH/CycL/Ccl2/NrfF_N"/>
</dbReference>
<evidence type="ECO:0000256" key="4">
    <source>
        <dbReference type="ARBA" id="ARBA00023004"/>
    </source>
</evidence>
<dbReference type="RefSeq" id="WP_129208782.1">
    <property type="nucleotide sequence ID" value="NZ_BMGU01000004.1"/>
</dbReference>
<dbReference type="Pfam" id="PF03918">
    <property type="entry name" value="CcmH"/>
    <property type="match status" value="1"/>
</dbReference>
<evidence type="ECO:0000256" key="5">
    <source>
        <dbReference type="RuleBase" id="RU364112"/>
    </source>
</evidence>
<keyword evidence="3 5" id="KW-0479">Metal-binding</keyword>
<proteinExistence type="inferred from homology"/>
<dbReference type="EMBL" id="SDMK01000002">
    <property type="protein sequence ID" value="RXS95586.1"/>
    <property type="molecule type" value="Genomic_DNA"/>
</dbReference>
<comment type="caution">
    <text evidence="7">The sequence shown here is derived from an EMBL/GenBank/DDBJ whole genome shotgun (WGS) entry which is preliminary data.</text>
</comment>
<dbReference type="GO" id="GO:0046872">
    <property type="term" value="F:metal ion binding"/>
    <property type="evidence" value="ECO:0007669"/>
    <property type="project" value="UniProtKB-KW"/>
</dbReference>
<keyword evidence="5" id="KW-0812">Transmembrane</keyword>
<evidence type="ECO:0000259" key="6">
    <source>
        <dbReference type="Pfam" id="PF03918"/>
    </source>
</evidence>
<keyword evidence="5" id="KW-1133">Transmembrane helix</keyword>
<keyword evidence="5" id="KW-0732">Signal</keyword>
<organism evidence="7 8">
    <name type="scientific">Silvibacterium dinghuense</name>
    <dbReference type="NCBI Taxonomy" id="1560006"/>
    <lineage>
        <taxon>Bacteria</taxon>
        <taxon>Pseudomonadati</taxon>
        <taxon>Acidobacteriota</taxon>
        <taxon>Terriglobia</taxon>
        <taxon>Terriglobales</taxon>
        <taxon>Acidobacteriaceae</taxon>
        <taxon>Silvibacterium</taxon>
    </lineage>
</organism>
<evidence type="ECO:0000256" key="2">
    <source>
        <dbReference type="ARBA" id="ARBA00022617"/>
    </source>
</evidence>
<dbReference type="OrthoDB" id="121848at2"/>
<keyword evidence="5" id="KW-0472">Membrane</keyword>
<feature type="transmembrane region" description="Helical" evidence="5">
    <location>
        <begin position="105"/>
        <end position="126"/>
    </location>
</feature>
<gene>
    <name evidence="7" type="ORF">ESZ00_13565</name>
</gene>
<dbReference type="Gene3D" id="1.10.8.640">
    <property type="entry name" value="Cytochrome C biogenesis protein"/>
    <property type="match status" value="1"/>
</dbReference>
<protein>
    <recommendedName>
        <fullName evidence="5">Cytochrome c-type biogenesis protein</fullName>
    </recommendedName>
</protein>
<dbReference type="AlphaFoldDB" id="A0A4Q1SE97"/>
<keyword evidence="4 5" id="KW-0408">Iron</keyword>
<accession>A0A4Q1SE97</accession>
<evidence type="ECO:0000313" key="7">
    <source>
        <dbReference type="EMBL" id="RXS95586.1"/>
    </source>
</evidence>
<dbReference type="InterPro" id="IPR038297">
    <property type="entry name" value="CcmH/CycL/NrfF/Ccl2_sf"/>
</dbReference>
<evidence type="ECO:0000313" key="8">
    <source>
        <dbReference type="Proteomes" id="UP000290253"/>
    </source>
</evidence>
<dbReference type="Proteomes" id="UP000290253">
    <property type="component" value="Unassembled WGS sequence"/>
</dbReference>
<sequence>MRAVTTIRRRAGAAVLVAVLAVLTMGAADNGSRLNDLGHKMMCACGCGQVLIECNHFGCPDSGPMLEELRADIRRGDGDTAILSAFQAKYGPTILAAPMFTRFNMLAWIMPPLLLLLGMGGTVVLIRRWRRRAAMKPVPVRTEQFEGIRERVRRETEL</sequence>
<reference evidence="7 8" key="1">
    <citation type="journal article" date="2016" name="Int. J. Syst. Evol. Microbiol.">
        <title>Acidipila dinghuensis sp. nov., an acidobacterium isolated from forest soil.</title>
        <authorList>
            <person name="Jiang Y.W."/>
            <person name="Wang J."/>
            <person name="Chen M.H."/>
            <person name="Lv Y.Y."/>
            <person name="Qiu L.H."/>
        </authorList>
    </citation>
    <scope>NUCLEOTIDE SEQUENCE [LARGE SCALE GENOMIC DNA]</scope>
    <source>
        <strain evidence="7 8">DHOF10</strain>
    </source>
</reference>
<feature type="domain" description="CcmH/CycL/Ccl2/NrfF N-terminal" evidence="6">
    <location>
        <begin position="17"/>
        <end position="136"/>
    </location>
</feature>